<dbReference type="EMBL" id="PXXO01000001">
    <property type="protein sequence ID" value="PSJ07211.1"/>
    <property type="molecule type" value="Genomic_DNA"/>
</dbReference>
<reference evidence="1 2" key="1">
    <citation type="journal article" date="2018" name="Environ. Microbiol.">
        <title>Ecological and genomic features of two widespread freshwater picocyanobacteria.</title>
        <authorList>
            <person name="Cabello-Yeves P.J."/>
            <person name="Picazo A."/>
            <person name="Camacho A."/>
            <person name="Callieri C."/>
            <person name="Rosselli R."/>
            <person name="Roda-Garcia J.J."/>
            <person name="Coutinho F.H."/>
            <person name="Rodriguez-Valera F."/>
        </authorList>
    </citation>
    <scope>NUCLEOTIDE SEQUENCE [LARGE SCALE GENOMIC DNA]</scope>
    <source>
        <strain evidence="1 2">Tous</strain>
    </source>
</reference>
<comment type="caution">
    <text evidence="1">The sequence shown here is derived from an EMBL/GenBank/DDBJ whole genome shotgun (WGS) entry which is preliminary data.</text>
</comment>
<keyword evidence="2" id="KW-1185">Reference proteome</keyword>
<protein>
    <submittedName>
        <fullName evidence="1">Uncharacterized protein</fullName>
    </submittedName>
</protein>
<organism evidence="1 2">
    <name type="scientific">Cyanobium usitatum str. Tous</name>
    <dbReference type="NCBI Taxonomy" id="2116684"/>
    <lineage>
        <taxon>Bacteria</taxon>
        <taxon>Bacillati</taxon>
        <taxon>Cyanobacteriota</taxon>
        <taxon>Cyanophyceae</taxon>
        <taxon>Synechococcales</taxon>
        <taxon>Prochlorococcaceae</taxon>
        <taxon>Cyanobium</taxon>
    </lineage>
</organism>
<sequence>MRDDDFSLVDDDANDVELPVFDMGAEHWQEEIDFLEQRLRGEQGDIDKDDKETCKEALAIAKENLANCLRRQK</sequence>
<dbReference type="RefSeq" id="WP_106501395.1">
    <property type="nucleotide sequence ID" value="NZ_PXXO01000001.1"/>
</dbReference>
<proteinExistence type="predicted"/>
<dbReference type="AlphaFoldDB" id="A0A2P7N1C4"/>
<dbReference type="Proteomes" id="UP000243002">
    <property type="component" value="Unassembled WGS sequence"/>
</dbReference>
<gene>
    <name evidence="1" type="ORF">C7K55_00065</name>
</gene>
<accession>A0A2P7N1C4</accession>
<evidence type="ECO:0000313" key="1">
    <source>
        <dbReference type="EMBL" id="PSJ07211.1"/>
    </source>
</evidence>
<name>A0A2P7N1C4_9CYAN</name>
<evidence type="ECO:0000313" key="2">
    <source>
        <dbReference type="Proteomes" id="UP000243002"/>
    </source>
</evidence>